<dbReference type="Gene3D" id="1.20.58.760">
    <property type="entry name" value="Peptidase M41"/>
    <property type="match status" value="1"/>
</dbReference>
<sequence length="720" mass="76961">MLVLSPAAKTLVAHSPESASSDQLARAFLQHLAQDERKRLKASHRSSSYGFEVEPILDDEDAVERIVAQEEANRPESAHVPVPADLAAVAVMLARAIEAEPGLVRRLRREAPVVALATHVTDLVEPVRIVAEKCLFGPDTKVVDLAIGRARELSSRNAALFVCDGVGREARPERGNEVIGTALHVRIPIVGIAPDPKRQLPRDLMRSAEHQIALASLDQTGLALVVEAVVGGLPTRRIDTNLLRMIDIADLPVAFRRTGTPDACIEALERIVSAKAEYLGFGPALEELDGYGEAKSWGLAAAADLQAYRIGRLSWAEFDHRGLLLSGPPGVGKTSFARALAKSARVPLVATSVAEWNAADYLSGTLQAIRKVFAQAKAQAPCILFIDELDGISDRGQIRGEYVQYWTQIVNLFLELLAGVDERPGVVVVAATNYPEKIDPAVKRAGRLDREIAIVKPDTAALAQIFRHHLGREILPDAPMLPLALAARGMTGADVEAFVRRAKGTARRNGRAVTVEEVLAEIRQGRHPLPPTIRHRVAIHEAGHAVVSHALGFGTLVDLSLHDNGGQACLDFAADGAATLYELEAAIASLLAGRIAEEVELGAGSIGAGFGAGSDLALATAIARDIELTYGLGHLGNVVVEAASTDMVLIGGLLPAIAERLRRASDRARNILTEQRASLQAIARALEETGYLSHEDIDRMLSSTVTQVSAKAVAGVEEVR</sequence>
<dbReference type="PRINTS" id="PR00830">
    <property type="entry name" value="ENDOLAPTASE"/>
</dbReference>
<dbReference type="EMBL" id="JACJIB010000005">
    <property type="protein sequence ID" value="MBA8914171.1"/>
    <property type="molecule type" value="Genomic_DNA"/>
</dbReference>
<dbReference type="InterPro" id="IPR000642">
    <property type="entry name" value="Peptidase_M41"/>
</dbReference>
<dbReference type="Gene3D" id="3.40.50.300">
    <property type="entry name" value="P-loop containing nucleotide triphosphate hydrolases"/>
    <property type="match status" value="1"/>
</dbReference>
<gene>
    <name evidence="3" type="ORF">HNR51_003262</name>
</gene>
<dbReference type="Pfam" id="PF00004">
    <property type="entry name" value="AAA"/>
    <property type="match status" value="1"/>
</dbReference>
<dbReference type="InterPro" id="IPR037219">
    <property type="entry name" value="Peptidase_M41-like"/>
</dbReference>
<evidence type="ECO:0000313" key="4">
    <source>
        <dbReference type="Proteomes" id="UP000543554"/>
    </source>
</evidence>
<evidence type="ECO:0000256" key="1">
    <source>
        <dbReference type="RuleBase" id="RU003651"/>
    </source>
</evidence>
<comment type="similarity">
    <text evidence="1">Belongs to the AAA ATPase family.</text>
</comment>
<dbReference type="GO" id="GO:0004176">
    <property type="term" value="F:ATP-dependent peptidase activity"/>
    <property type="evidence" value="ECO:0007669"/>
    <property type="project" value="InterPro"/>
</dbReference>
<dbReference type="RefSeq" id="WP_182555604.1">
    <property type="nucleotide sequence ID" value="NZ_BPRF01000025.1"/>
</dbReference>
<comment type="caution">
    <text evidence="3">The sequence shown here is derived from an EMBL/GenBank/DDBJ whole genome shotgun (WGS) entry which is preliminary data.</text>
</comment>
<dbReference type="SUPFAM" id="SSF140990">
    <property type="entry name" value="FtsH protease domain-like"/>
    <property type="match status" value="1"/>
</dbReference>
<dbReference type="GO" id="GO:0016887">
    <property type="term" value="F:ATP hydrolysis activity"/>
    <property type="evidence" value="ECO:0007669"/>
    <property type="project" value="InterPro"/>
</dbReference>
<dbReference type="InterPro" id="IPR003593">
    <property type="entry name" value="AAA+_ATPase"/>
</dbReference>
<dbReference type="GO" id="GO:0030163">
    <property type="term" value="P:protein catabolic process"/>
    <property type="evidence" value="ECO:0007669"/>
    <property type="project" value="TreeGrafter"/>
</dbReference>
<dbReference type="SUPFAM" id="SSF52540">
    <property type="entry name" value="P-loop containing nucleoside triphosphate hydrolases"/>
    <property type="match status" value="1"/>
</dbReference>
<dbReference type="InterPro" id="IPR003959">
    <property type="entry name" value="ATPase_AAA_core"/>
</dbReference>
<dbReference type="InterPro" id="IPR003960">
    <property type="entry name" value="ATPase_AAA_CS"/>
</dbReference>
<organism evidence="3 4">
    <name type="scientific">Methylorubrum thiocyanatum</name>
    <dbReference type="NCBI Taxonomy" id="47958"/>
    <lineage>
        <taxon>Bacteria</taxon>
        <taxon>Pseudomonadati</taxon>
        <taxon>Pseudomonadota</taxon>
        <taxon>Alphaproteobacteria</taxon>
        <taxon>Hyphomicrobiales</taxon>
        <taxon>Methylobacteriaceae</taxon>
        <taxon>Methylorubrum</taxon>
    </lineage>
</organism>
<protein>
    <recommendedName>
        <fullName evidence="2">AAA+ ATPase domain-containing protein</fullName>
    </recommendedName>
</protein>
<dbReference type="PANTHER" id="PTHR23076:SF97">
    <property type="entry name" value="ATP-DEPENDENT ZINC METALLOPROTEASE YME1L1"/>
    <property type="match status" value="1"/>
</dbReference>
<dbReference type="GO" id="GO:0004222">
    <property type="term" value="F:metalloendopeptidase activity"/>
    <property type="evidence" value="ECO:0007669"/>
    <property type="project" value="InterPro"/>
</dbReference>
<accession>A0AA40S412</accession>
<feature type="domain" description="AAA+ ATPase" evidence="2">
    <location>
        <begin position="319"/>
        <end position="458"/>
    </location>
</feature>
<dbReference type="Pfam" id="PF01434">
    <property type="entry name" value="Peptidase_M41"/>
    <property type="match status" value="1"/>
</dbReference>
<dbReference type="SMART" id="SM00382">
    <property type="entry name" value="AAA"/>
    <property type="match status" value="1"/>
</dbReference>
<evidence type="ECO:0000259" key="2">
    <source>
        <dbReference type="SMART" id="SM00382"/>
    </source>
</evidence>
<dbReference type="GO" id="GO:0005886">
    <property type="term" value="C:plasma membrane"/>
    <property type="evidence" value="ECO:0007669"/>
    <property type="project" value="TreeGrafter"/>
</dbReference>
<dbReference type="AlphaFoldDB" id="A0AA40S412"/>
<dbReference type="Proteomes" id="UP000543554">
    <property type="component" value="Unassembled WGS sequence"/>
</dbReference>
<dbReference type="InterPro" id="IPR027417">
    <property type="entry name" value="P-loop_NTPase"/>
</dbReference>
<dbReference type="GO" id="GO:0005524">
    <property type="term" value="F:ATP binding"/>
    <property type="evidence" value="ECO:0007669"/>
    <property type="project" value="UniProtKB-KW"/>
</dbReference>
<dbReference type="CDD" id="cd19481">
    <property type="entry name" value="RecA-like_protease"/>
    <property type="match status" value="1"/>
</dbReference>
<keyword evidence="4" id="KW-1185">Reference proteome</keyword>
<dbReference type="PANTHER" id="PTHR23076">
    <property type="entry name" value="METALLOPROTEASE M41 FTSH"/>
    <property type="match status" value="1"/>
</dbReference>
<keyword evidence="1" id="KW-0067">ATP-binding</keyword>
<keyword evidence="1" id="KW-0547">Nucleotide-binding</keyword>
<name>A0AA40S412_9HYPH</name>
<dbReference type="GO" id="GO:0006508">
    <property type="term" value="P:proteolysis"/>
    <property type="evidence" value="ECO:0007669"/>
    <property type="project" value="InterPro"/>
</dbReference>
<dbReference type="PROSITE" id="PS00674">
    <property type="entry name" value="AAA"/>
    <property type="match status" value="1"/>
</dbReference>
<proteinExistence type="inferred from homology"/>
<reference evidence="3 4" key="1">
    <citation type="submission" date="2020-08" db="EMBL/GenBank/DDBJ databases">
        <title>Genomic Encyclopedia of Type Strains, Phase IV (KMG-IV): sequencing the most valuable type-strain genomes for metagenomic binning, comparative biology and taxonomic classification.</title>
        <authorList>
            <person name="Goeker M."/>
        </authorList>
    </citation>
    <scope>NUCLEOTIDE SEQUENCE [LARGE SCALE GENOMIC DNA]</scope>
    <source>
        <strain evidence="3 4">DSM 11490</strain>
    </source>
</reference>
<evidence type="ECO:0000313" key="3">
    <source>
        <dbReference type="EMBL" id="MBA8914171.1"/>
    </source>
</evidence>